<dbReference type="Pfam" id="PF22780">
    <property type="entry name" value="HI0933_like_1st"/>
    <property type="match status" value="1"/>
</dbReference>
<dbReference type="EMBL" id="NIOJ01000031">
    <property type="protein sequence ID" value="PNT98033.1"/>
    <property type="molecule type" value="Genomic_DNA"/>
</dbReference>
<dbReference type="RefSeq" id="WP_103081944.1">
    <property type="nucleotide sequence ID" value="NZ_CP021850.1"/>
</dbReference>
<keyword evidence="3" id="KW-0274">FAD</keyword>
<evidence type="ECO:0000256" key="1">
    <source>
        <dbReference type="ARBA" id="ARBA00001974"/>
    </source>
</evidence>
<dbReference type="InterPro" id="IPR055178">
    <property type="entry name" value="RsdA/BaiN/AoA(So)-like_dom"/>
</dbReference>
<dbReference type="PANTHER" id="PTHR42887:SF2">
    <property type="entry name" value="OS12G0638800 PROTEIN"/>
    <property type="match status" value="1"/>
</dbReference>
<dbReference type="SUPFAM" id="SSF51905">
    <property type="entry name" value="FAD/NAD(P)-binding domain"/>
    <property type="match status" value="1"/>
</dbReference>
<dbReference type="KEGG" id="cthd:CDO33_07230"/>
<dbReference type="Pfam" id="PF03486">
    <property type="entry name" value="HI0933_like"/>
    <property type="match status" value="1"/>
</dbReference>
<dbReference type="Gene3D" id="3.50.50.60">
    <property type="entry name" value="FAD/NAD(P)-binding domain"/>
    <property type="match status" value="1"/>
</dbReference>
<dbReference type="NCBIfam" id="TIGR00275">
    <property type="entry name" value="aminoacetone oxidase family FAD-binding enzyme"/>
    <property type="match status" value="1"/>
</dbReference>
<feature type="domain" description="RsdA/BaiN/AoA(So)-like insert" evidence="5">
    <location>
        <begin position="192"/>
        <end position="354"/>
    </location>
</feature>
<dbReference type="PRINTS" id="PR00368">
    <property type="entry name" value="FADPNR"/>
</dbReference>
<dbReference type="InterPro" id="IPR057661">
    <property type="entry name" value="RsdA/BaiN/AoA(So)_Rossmann"/>
</dbReference>
<dbReference type="Gene3D" id="2.40.30.10">
    <property type="entry name" value="Translation factors"/>
    <property type="match status" value="1"/>
</dbReference>
<dbReference type="PRINTS" id="PR00411">
    <property type="entry name" value="PNDRDTASEI"/>
</dbReference>
<evidence type="ECO:0000313" key="7">
    <source>
        <dbReference type="Proteomes" id="UP000236151"/>
    </source>
</evidence>
<gene>
    <name evidence="6" type="ORF">CDQ84_11815</name>
</gene>
<evidence type="ECO:0000256" key="3">
    <source>
        <dbReference type="ARBA" id="ARBA00022827"/>
    </source>
</evidence>
<dbReference type="InterPro" id="IPR036188">
    <property type="entry name" value="FAD/NAD-bd_sf"/>
</dbReference>
<reference evidence="6 7" key="1">
    <citation type="submission" date="2017-06" db="EMBL/GenBank/DDBJ databases">
        <title>Investigating the central metabolism of Clostridium thermosuccinogenes.</title>
        <authorList>
            <person name="Koendjbiharie J.G."/>
            <person name="van Kranenburg R."/>
        </authorList>
    </citation>
    <scope>NUCLEOTIDE SEQUENCE [LARGE SCALE GENOMIC DNA]</scope>
    <source>
        <strain evidence="6 7">DSM 5806</strain>
    </source>
</reference>
<dbReference type="AlphaFoldDB" id="A0A2K2FGZ4"/>
<dbReference type="SUPFAM" id="SSF160996">
    <property type="entry name" value="HI0933 insert domain-like"/>
    <property type="match status" value="1"/>
</dbReference>
<dbReference type="InterPro" id="IPR023166">
    <property type="entry name" value="BaiN-like_dom_sf"/>
</dbReference>
<dbReference type="Proteomes" id="UP000236151">
    <property type="component" value="Unassembled WGS sequence"/>
</dbReference>
<protein>
    <submittedName>
        <fullName evidence="6">Aminoacetone oxidase family FAD-binding enzyme</fullName>
    </submittedName>
</protein>
<comment type="caution">
    <text evidence="6">The sequence shown here is derived from an EMBL/GenBank/DDBJ whole genome shotgun (WGS) entry which is preliminary data.</text>
</comment>
<feature type="domain" description="RsdA/BaiN/AoA(So)-like Rossmann fold-like" evidence="4">
    <location>
        <begin position="4"/>
        <end position="407"/>
    </location>
</feature>
<sequence>MDKKVVVIGAGPAGLMAAGRAAERGLDVILAEKNDRVGKKILISGKGRCNITNSTDIEGLIENVPGNGNFLYSAFYTFSNQDLIDFLEGYGLKTKVERGGRVFPESDKSSDVVDVLLKFIKKSGVRLMLNTAVKDIITEDNCVRGVVTEDGKAMECDSVIIATGGASYPGTGSTGDGYRMAEKLGHTIVDLKPSLVPLLAKQEWVKELQGLSLKNVEITVKSKSGRKLYTDFGEMLFTHFGVSGPVILSASRHLLDYDYKDVKLIIDLKPALTEEKLDARLQRDFEKYSRKQFKNSLDELLPQKLIPVIVDLSGIPSDKFVNQITRDERRSLVRLLKNLEIEIVGSRPLKEAIVTAGGVSTGEINPSTMESKLIKGLFFAGEVIDVDAYTGGFNMTIAFSTGHLAGMNC</sequence>
<dbReference type="Gene3D" id="1.10.8.260">
    <property type="entry name" value="HI0933 insert domain-like"/>
    <property type="match status" value="1"/>
</dbReference>
<evidence type="ECO:0000256" key="2">
    <source>
        <dbReference type="ARBA" id="ARBA00022630"/>
    </source>
</evidence>
<evidence type="ECO:0000259" key="5">
    <source>
        <dbReference type="Pfam" id="PF22780"/>
    </source>
</evidence>
<keyword evidence="7" id="KW-1185">Reference proteome</keyword>
<evidence type="ECO:0000259" key="4">
    <source>
        <dbReference type="Pfam" id="PF03486"/>
    </source>
</evidence>
<name>A0A2K2FGZ4_9CLOT</name>
<keyword evidence="2" id="KW-0285">Flavoprotein</keyword>
<evidence type="ECO:0000313" key="6">
    <source>
        <dbReference type="EMBL" id="PNT98033.1"/>
    </source>
</evidence>
<dbReference type="PANTHER" id="PTHR42887">
    <property type="entry name" value="OS12G0638800 PROTEIN"/>
    <property type="match status" value="1"/>
</dbReference>
<comment type="cofactor">
    <cofactor evidence="1">
        <name>FAD</name>
        <dbReference type="ChEBI" id="CHEBI:57692"/>
    </cofactor>
</comment>
<organism evidence="6 7">
    <name type="scientific">Clostridium thermosuccinogenes</name>
    <dbReference type="NCBI Taxonomy" id="84032"/>
    <lineage>
        <taxon>Bacteria</taxon>
        <taxon>Bacillati</taxon>
        <taxon>Bacillota</taxon>
        <taxon>Clostridia</taxon>
        <taxon>Eubacteriales</taxon>
        <taxon>Clostridiaceae</taxon>
        <taxon>Clostridium</taxon>
    </lineage>
</organism>
<dbReference type="OrthoDB" id="9773233at2"/>
<accession>A0A2K2FGZ4</accession>
<proteinExistence type="predicted"/>
<dbReference type="InterPro" id="IPR004792">
    <property type="entry name" value="BaiN-like"/>
</dbReference>